<dbReference type="FunFam" id="3.30.390.30:FF:000001">
    <property type="entry name" value="Dihydrolipoyl dehydrogenase"/>
    <property type="match status" value="1"/>
</dbReference>
<feature type="domain" description="FAD/NAD(P)-binding" evidence="17">
    <location>
        <begin position="5"/>
        <end position="333"/>
    </location>
</feature>
<dbReference type="Gene3D" id="3.50.50.60">
    <property type="entry name" value="FAD/NAD(P)-binding domain"/>
    <property type="match status" value="2"/>
</dbReference>
<dbReference type="SUPFAM" id="SSF51905">
    <property type="entry name" value="FAD/NAD(P)-binding domain"/>
    <property type="match status" value="1"/>
</dbReference>
<organism evidence="18 19">
    <name type="scientific">Bradymonas sediminis</name>
    <dbReference type="NCBI Taxonomy" id="1548548"/>
    <lineage>
        <taxon>Bacteria</taxon>
        <taxon>Deltaproteobacteria</taxon>
        <taxon>Bradymonadales</taxon>
        <taxon>Bradymonadaceae</taxon>
        <taxon>Bradymonas</taxon>
    </lineage>
</organism>
<proteinExistence type="inferred from homology"/>
<evidence type="ECO:0000256" key="6">
    <source>
        <dbReference type="ARBA" id="ARBA00022827"/>
    </source>
</evidence>
<feature type="domain" description="Pyridine nucleotide-disulphide oxidoreductase dimerisation" evidence="16">
    <location>
        <begin position="353"/>
        <end position="462"/>
    </location>
</feature>
<evidence type="ECO:0000256" key="9">
    <source>
        <dbReference type="ARBA" id="ARBA00023157"/>
    </source>
</evidence>
<evidence type="ECO:0000259" key="17">
    <source>
        <dbReference type="Pfam" id="PF07992"/>
    </source>
</evidence>
<reference evidence="18 19" key="1">
    <citation type="submission" date="2018-06" db="EMBL/GenBank/DDBJ databases">
        <title>Lujinxingia sediminis gen. nov. sp. nov., a new facultative anaerobic member of the class Deltaproteobacteria, and proposal of Lujinxingaceae fam. nov.</title>
        <authorList>
            <person name="Guo L.-Y."/>
            <person name="Li C.-M."/>
            <person name="Wang S."/>
            <person name="Du Z.-J."/>
        </authorList>
    </citation>
    <scope>NUCLEOTIDE SEQUENCE [LARGE SCALE GENOMIC DNA]</scope>
    <source>
        <strain evidence="18 19">FA350</strain>
    </source>
</reference>
<protein>
    <recommendedName>
        <fullName evidence="3 15">Dihydrolipoyl dehydrogenase</fullName>
        <ecNumber evidence="3 15">1.8.1.4</ecNumber>
    </recommendedName>
</protein>
<dbReference type="InterPro" id="IPR050151">
    <property type="entry name" value="Class-I_Pyr_Nuc-Dis_Oxidored"/>
</dbReference>
<sequence length="472" mass="50758">MVSEYDVVVIGSGPGGYVAAIRAGQLGLKTAIVEREPTERLGGTCLLRGCIPTKAMLHTADLVSEARHAEDFGVSVGKAEVNMEKMDEYRSRVIQKNAGGVKYLMKKNKVDVLFGHGRIAGKNKITVEGQDGKVTTVTTKHCVLATGSACLHLPFIKMDHERVIDSDDLLAMKDIPEHLVVIGAGAVGSEFASVFLRYGSEVTLIEMVDRLLPIEDREVSAEIEKSFKKQGMNVMTSSKVTEVKSDAKGVEIVVESSVDGKTASKTIKASHLLVATGRRAVTDDCGIDKTNIELEERGFVPVSEYMQTSEDWVYAIGDIVNTPALAHVASHEAVLAVNHLAGEEAHPINYEHVPNCTYASPEVASVGLTEEMARERGYDVRVGVFPFSAVGKAAILGQTEGFVKIVSETKYDEFLGLHIIGPRATELIAEGAVALELESTVAEILHTIHPHPTLSEAVGEAAHALYGAPIHI</sequence>
<dbReference type="GO" id="GO:0004148">
    <property type="term" value="F:dihydrolipoyl dehydrogenase (NADH) activity"/>
    <property type="evidence" value="ECO:0007669"/>
    <property type="project" value="UniProtKB-EC"/>
</dbReference>
<dbReference type="EC" id="1.8.1.4" evidence="3 15"/>
<evidence type="ECO:0000256" key="4">
    <source>
        <dbReference type="ARBA" id="ARBA00022490"/>
    </source>
</evidence>
<name>A0A2Z4FQ75_9DELT</name>
<evidence type="ECO:0000313" key="19">
    <source>
        <dbReference type="Proteomes" id="UP000249799"/>
    </source>
</evidence>
<evidence type="ECO:0000256" key="2">
    <source>
        <dbReference type="ARBA" id="ARBA00007532"/>
    </source>
</evidence>
<dbReference type="InterPro" id="IPR016156">
    <property type="entry name" value="FAD/NAD-linked_Rdtase_dimer_sf"/>
</dbReference>
<dbReference type="PANTHER" id="PTHR22912">
    <property type="entry name" value="DISULFIDE OXIDOREDUCTASE"/>
    <property type="match status" value="1"/>
</dbReference>
<evidence type="ECO:0000256" key="11">
    <source>
        <dbReference type="ARBA" id="ARBA00049187"/>
    </source>
</evidence>
<dbReference type="InterPro" id="IPR036188">
    <property type="entry name" value="FAD/NAD-bd_sf"/>
</dbReference>
<feature type="disulfide bond" description="Redox-active" evidence="14">
    <location>
        <begin position="45"/>
        <end position="50"/>
    </location>
</feature>
<dbReference type="PIRSF" id="PIRSF000350">
    <property type="entry name" value="Mercury_reductase_MerA"/>
    <property type="match status" value="1"/>
</dbReference>
<gene>
    <name evidence="18" type="primary">lpdA</name>
    <name evidence="18" type="ORF">DN745_16365</name>
</gene>
<accession>A0A2Z4FQ75</accession>
<dbReference type="InterPro" id="IPR012999">
    <property type="entry name" value="Pyr_OxRdtase_I_AS"/>
</dbReference>
<comment type="miscellaneous">
    <text evidence="15">The active site is a redox-active disulfide bond.</text>
</comment>
<feature type="binding site" evidence="13">
    <location>
        <begin position="146"/>
        <end position="148"/>
    </location>
    <ligand>
        <name>FAD</name>
        <dbReference type="ChEBI" id="CHEBI:57692"/>
    </ligand>
</feature>
<dbReference type="InterPro" id="IPR006258">
    <property type="entry name" value="Lipoamide_DH"/>
</dbReference>
<feature type="binding site" evidence="13">
    <location>
        <position position="277"/>
    </location>
    <ligand>
        <name>NAD(+)</name>
        <dbReference type="ChEBI" id="CHEBI:57540"/>
    </ligand>
</feature>
<evidence type="ECO:0000256" key="13">
    <source>
        <dbReference type="PIRSR" id="PIRSR000350-3"/>
    </source>
</evidence>
<keyword evidence="10 15" id="KW-0676">Redox-active center</keyword>
<evidence type="ECO:0000256" key="1">
    <source>
        <dbReference type="ARBA" id="ARBA00004496"/>
    </source>
</evidence>
<comment type="similarity">
    <text evidence="2 15">Belongs to the class-I pyridine nucleotide-disulfide oxidoreductase family.</text>
</comment>
<dbReference type="AlphaFoldDB" id="A0A2Z4FQ75"/>
<evidence type="ECO:0000256" key="3">
    <source>
        <dbReference type="ARBA" id="ARBA00012608"/>
    </source>
</evidence>
<dbReference type="InterPro" id="IPR023753">
    <property type="entry name" value="FAD/NAD-binding_dom"/>
</dbReference>
<dbReference type="EMBL" id="CP030032">
    <property type="protein sequence ID" value="AWV90806.1"/>
    <property type="molecule type" value="Genomic_DNA"/>
</dbReference>
<evidence type="ECO:0000256" key="5">
    <source>
        <dbReference type="ARBA" id="ARBA00022630"/>
    </source>
</evidence>
<dbReference type="PRINTS" id="PR00411">
    <property type="entry name" value="PNDRDTASEI"/>
</dbReference>
<dbReference type="GO" id="GO:0005737">
    <property type="term" value="C:cytoplasm"/>
    <property type="evidence" value="ECO:0007669"/>
    <property type="project" value="UniProtKB-SubCell"/>
</dbReference>
<feature type="binding site" evidence="13">
    <location>
        <position position="318"/>
    </location>
    <ligand>
        <name>FAD</name>
        <dbReference type="ChEBI" id="CHEBI:57692"/>
    </ligand>
</feature>
<evidence type="ECO:0000256" key="7">
    <source>
        <dbReference type="ARBA" id="ARBA00023002"/>
    </source>
</evidence>
<dbReference type="PROSITE" id="PS00076">
    <property type="entry name" value="PYRIDINE_REDOX_1"/>
    <property type="match status" value="1"/>
</dbReference>
<dbReference type="Gene3D" id="3.30.390.30">
    <property type="match status" value="1"/>
</dbReference>
<dbReference type="OrthoDB" id="9786429at2"/>
<dbReference type="NCBIfam" id="TIGR01350">
    <property type="entry name" value="lipoamide_DH"/>
    <property type="match status" value="1"/>
</dbReference>
<comment type="cofactor">
    <cofactor evidence="13 15">
        <name>FAD</name>
        <dbReference type="ChEBI" id="CHEBI:57692"/>
    </cofactor>
    <text evidence="13 15">Binds 1 FAD per subunit.</text>
</comment>
<feature type="binding site" evidence="13">
    <location>
        <begin position="183"/>
        <end position="190"/>
    </location>
    <ligand>
        <name>NAD(+)</name>
        <dbReference type="ChEBI" id="CHEBI:57540"/>
    </ligand>
</feature>
<feature type="binding site" evidence="13">
    <location>
        <position position="54"/>
    </location>
    <ligand>
        <name>FAD</name>
        <dbReference type="ChEBI" id="CHEBI:57692"/>
    </ligand>
</feature>
<feature type="binding site" evidence="13">
    <location>
        <position position="117"/>
    </location>
    <ligand>
        <name>FAD</name>
        <dbReference type="ChEBI" id="CHEBI:57692"/>
    </ligand>
</feature>
<keyword evidence="4" id="KW-0963">Cytoplasm</keyword>
<comment type="subcellular location">
    <subcellularLocation>
        <location evidence="1">Cytoplasm</location>
    </subcellularLocation>
</comment>
<evidence type="ECO:0000259" key="16">
    <source>
        <dbReference type="Pfam" id="PF02852"/>
    </source>
</evidence>
<dbReference type="GO" id="GO:0006103">
    <property type="term" value="P:2-oxoglutarate metabolic process"/>
    <property type="evidence" value="ECO:0007669"/>
    <property type="project" value="TreeGrafter"/>
</dbReference>
<evidence type="ECO:0000256" key="14">
    <source>
        <dbReference type="PIRSR" id="PIRSR000350-4"/>
    </source>
</evidence>
<keyword evidence="5 15" id="KW-0285">Flavoprotein</keyword>
<dbReference type="Proteomes" id="UP000249799">
    <property type="component" value="Chromosome"/>
</dbReference>
<keyword evidence="9" id="KW-1015">Disulfide bond</keyword>
<dbReference type="InterPro" id="IPR001100">
    <property type="entry name" value="Pyr_nuc-diS_OxRdtase"/>
</dbReference>
<keyword evidence="8 13" id="KW-0520">NAD</keyword>
<keyword evidence="13" id="KW-0547">Nucleotide-binding</keyword>
<evidence type="ECO:0000256" key="12">
    <source>
        <dbReference type="PIRSR" id="PIRSR000350-2"/>
    </source>
</evidence>
<dbReference type="Pfam" id="PF07992">
    <property type="entry name" value="Pyr_redox_2"/>
    <property type="match status" value="1"/>
</dbReference>
<evidence type="ECO:0000256" key="10">
    <source>
        <dbReference type="ARBA" id="ARBA00023284"/>
    </source>
</evidence>
<keyword evidence="6 13" id="KW-0274">FAD</keyword>
<evidence type="ECO:0000256" key="15">
    <source>
        <dbReference type="RuleBase" id="RU003692"/>
    </source>
</evidence>
<dbReference type="KEGG" id="bsed:DN745_16365"/>
<dbReference type="RefSeq" id="WP_111336471.1">
    <property type="nucleotide sequence ID" value="NZ_SNXT01000004.1"/>
</dbReference>
<feature type="binding site" evidence="13">
    <location>
        <position position="206"/>
    </location>
    <ligand>
        <name>NAD(+)</name>
        <dbReference type="ChEBI" id="CHEBI:57540"/>
    </ligand>
</feature>
<evidence type="ECO:0000256" key="8">
    <source>
        <dbReference type="ARBA" id="ARBA00023027"/>
    </source>
</evidence>
<keyword evidence="7 15" id="KW-0560">Oxidoreductase</keyword>
<dbReference type="GO" id="GO:0050660">
    <property type="term" value="F:flavin adenine dinucleotide binding"/>
    <property type="evidence" value="ECO:0007669"/>
    <property type="project" value="InterPro"/>
</dbReference>
<dbReference type="SUPFAM" id="SSF55424">
    <property type="entry name" value="FAD/NAD-linked reductases, dimerisation (C-terminal) domain"/>
    <property type="match status" value="1"/>
</dbReference>
<evidence type="ECO:0000313" key="18">
    <source>
        <dbReference type="EMBL" id="AWV90806.1"/>
    </source>
</evidence>
<dbReference type="Pfam" id="PF02852">
    <property type="entry name" value="Pyr_redox_dim"/>
    <property type="match status" value="1"/>
</dbReference>
<dbReference type="PANTHER" id="PTHR22912:SF217">
    <property type="entry name" value="DIHYDROLIPOYL DEHYDROGENASE"/>
    <property type="match status" value="1"/>
</dbReference>
<keyword evidence="19" id="KW-1185">Reference proteome</keyword>
<feature type="active site" description="Proton acceptor" evidence="12">
    <location>
        <position position="451"/>
    </location>
</feature>
<comment type="catalytic activity">
    <reaction evidence="11 15">
        <text>N(6)-[(R)-dihydrolipoyl]-L-lysyl-[protein] + NAD(+) = N(6)-[(R)-lipoyl]-L-lysyl-[protein] + NADH + H(+)</text>
        <dbReference type="Rhea" id="RHEA:15045"/>
        <dbReference type="Rhea" id="RHEA-COMP:10474"/>
        <dbReference type="Rhea" id="RHEA-COMP:10475"/>
        <dbReference type="ChEBI" id="CHEBI:15378"/>
        <dbReference type="ChEBI" id="CHEBI:57540"/>
        <dbReference type="ChEBI" id="CHEBI:57945"/>
        <dbReference type="ChEBI" id="CHEBI:83099"/>
        <dbReference type="ChEBI" id="CHEBI:83100"/>
        <dbReference type="EC" id="1.8.1.4"/>
    </reaction>
</comment>
<dbReference type="PRINTS" id="PR00368">
    <property type="entry name" value="FADPNR"/>
</dbReference>
<dbReference type="InterPro" id="IPR004099">
    <property type="entry name" value="Pyr_nucl-diS_OxRdtase_dimer"/>
</dbReference>